<sequence length="605" mass="64649">MQARGLRCSLSRLQGRHCVACVTHARRDGAGRSAPTRSPRSAGPVTASLGAGVPDEGLPREDERGSGRAGTLAGGVPGRLQRSRRPRGEEEFAQQVEEPAQQPPQQQWKSRQTQREEVQEKLQQLAEAQVQPESGNGAHTSRVRSGVGAAERIAGGRKASQTSGKSRRVTVQFQLQPPPPQEQQQPQPHQQQQQEEGLDDQQQQQQQETAAREKPAGRQRVPLFGPTSGGGVLAPAATHSEADVGAAMPAGGAAAAPSPASAQQRRRPQANKPADAPMGPGLPAAASAPTPASRRVASGPARALMGAPPPAPEAGTMATRPSAAGPSATAPPATTTPAAAAPVSGPPVHVLWDLDNKYPVVLDHRRVVANIRSALQPYGRVVAIRAYCNHHTLNHVPELWQEAVELGMEHPLKPANPGPIRCPLCGNTFREAAKLERHFRDLHGREQRKRMHNDKAARRHKETDKHARRGQGTRTGRPGRSGRGGARRAKGRAHALFMEASRQVLRRPKGFDLAAILAKEGVVVTPVDMGPQMADVALEKDASALLRRQVVPHAPPPVLCLISDDHGFEPLLQLAANRGWDTVVVANTSFQNAGAQMEWSRVVGL</sequence>
<feature type="compositionally biased region" description="Low complexity" evidence="2">
    <location>
        <begin position="318"/>
        <end position="341"/>
    </location>
</feature>
<dbReference type="GO" id="GO:0008270">
    <property type="term" value="F:zinc ion binding"/>
    <property type="evidence" value="ECO:0007669"/>
    <property type="project" value="UniProtKB-KW"/>
</dbReference>
<protein>
    <recommendedName>
        <fullName evidence="3">C2H2-type domain-containing protein</fullName>
    </recommendedName>
</protein>
<dbReference type="InterPro" id="IPR013087">
    <property type="entry name" value="Znf_C2H2_type"/>
</dbReference>
<dbReference type="OrthoDB" id="3518456at2759"/>
<feature type="compositionally biased region" description="Basic and acidic residues" evidence="2">
    <location>
        <begin position="57"/>
        <end position="66"/>
    </location>
</feature>
<feature type="compositionally biased region" description="Low complexity" evidence="2">
    <location>
        <begin position="273"/>
        <end position="292"/>
    </location>
</feature>
<dbReference type="AlphaFoldDB" id="A0A2J7ZT32"/>
<gene>
    <name evidence="4" type="ORF">TSOC_010513</name>
</gene>
<accession>A0A2J7ZT32</accession>
<dbReference type="PROSITE" id="PS50157">
    <property type="entry name" value="ZINC_FINGER_C2H2_2"/>
    <property type="match status" value="1"/>
</dbReference>
<dbReference type="PROSITE" id="PS00028">
    <property type="entry name" value="ZINC_FINGER_C2H2_1"/>
    <property type="match status" value="1"/>
</dbReference>
<keyword evidence="5" id="KW-1185">Reference proteome</keyword>
<evidence type="ECO:0000256" key="1">
    <source>
        <dbReference type="PROSITE-ProRule" id="PRU00042"/>
    </source>
</evidence>
<feature type="compositionally biased region" description="Basic and acidic residues" evidence="2">
    <location>
        <begin position="453"/>
        <end position="465"/>
    </location>
</feature>
<keyword evidence="1" id="KW-0863">Zinc-finger</keyword>
<dbReference type="PANTHER" id="PTHR35744:SF4">
    <property type="entry name" value="OS04G0464600 PROTEIN"/>
    <property type="match status" value="1"/>
</dbReference>
<feature type="compositionally biased region" description="Low complexity" evidence="2">
    <location>
        <begin position="93"/>
        <end position="107"/>
    </location>
</feature>
<comment type="caution">
    <text evidence="4">The sequence shown here is derived from an EMBL/GenBank/DDBJ whole genome shotgun (WGS) entry which is preliminary data.</text>
</comment>
<feature type="compositionally biased region" description="Low complexity" evidence="2">
    <location>
        <begin position="245"/>
        <end position="263"/>
    </location>
</feature>
<keyword evidence="1" id="KW-0479">Metal-binding</keyword>
<feature type="domain" description="C2H2-type" evidence="3">
    <location>
        <begin position="420"/>
        <end position="448"/>
    </location>
</feature>
<feature type="region of interest" description="Disordered" evidence="2">
    <location>
        <begin position="444"/>
        <end position="491"/>
    </location>
</feature>
<evidence type="ECO:0000313" key="5">
    <source>
        <dbReference type="Proteomes" id="UP000236333"/>
    </source>
</evidence>
<evidence type="ECO:0000259" key="3">
    <source>
        <dbReference type="PROSITE" id="PS50157"/>
    </source>
</evidence>
<dbReference type="Proteomes" id="UP000236333">
    <property type="component" value="Unassembled WGS sequence"/>
</dbReference>
<evidence type="ECO:0000256" key="2">
    <source>
        <dbReference type="SAM" id="MobiDB-lite"/>
    </source>
</evidence>
<reference evidence="4 5" key="1">
    <citation type="journal article" date="2017" name="Mol. Biol. Evol.">
        <title>The 4-celled Tetrabaena socialis nuclear genome reveals the essential components for genetic control of cell number at the origin of multicellularity in the volvocine lineage.</title>
        <authorList>
            <person name="Featherston J."/>
            <person name="Arakaki Y."/>
            <person name="Hanschen E.R."/>
            <person name="Ferris P.J."/>
            <person name="Michod R.E."/>
            <person name="Olson B.J.S.C."/>
            <person name="Nozaki H."/>
            <person name="Durand P.M."/>
        </authorList>
    </citation>
    <scope>NUCLEOTIDE SEQUENCE [LARGE SCALE GENOMIC DNA]</scope>
    <source>
        <strain evidence="4 5">NIES-571</strain>
    </source>
</reference>
<evidence type="ECO:0000313" key="4">
    <source>
        <dbReference type="EMBL" id="PNH03427.1"/>
    </source>
</evidence>
<proteinExistence type="predicted"/>
<feature type="region of interest" description="Disordered" evidence="2">
    <location>
        <begin position="28"/>
        <end position="341"/>
    </location>
</feature>
<feature type="compositionally biased region" description="Low complexity" evidence="2">
    <location>
        <begin position="182"/>
        <end position="208"/>
    </location>
</feature>
<dbReference type="PANTHER" id="PTHR35744">
    <property type="entry name" value="C2H2-TYPE DOMAIN-CONTAINING PROTEIN"/>
    <property type="match status" value="1"/>
</dbReference>
<organism evidence="4 5">
    <name type="scientific">Tetrabaena socialis</name>
    <dbReference type="NCBI Taxonomy" id="47790"/>
    <lineage>
        <taxon>Eukaryota</taxon>
        <taxon>Viridiplantae</taxon>
        <taxon>Chlorophyta</taxon>
        <taxon>core chlorophytes</taxon>
        <taxon>Chlorophyceae</taxon>
        <taxon>CS clade</taxon>
        <taxon>Chlamydomonadales</taxon>
        <taxon>Tetrabaenaceae</taxon>
        <taxon>Tetrabaena</taxon>
    </lineage>
</organism>
<keyword evidence="1" id="KW-0862">Zinc</keyword>
<dbReference type="EMBL" id="PGGS01000505">
    <property type="protein sequence ID" value="PNH03427.1"/>
    <property type="molecule type" value="Genomic_DNA"/>
</dbReference>
<name>A0A2J7ZT32_9CHLO</name>